<dbReference type="OMA" id="QIAWNEN"/>
<dbReference type="Proteomes" id="UP000029665">
    <property type="component" value="Unassembled WGS sequence"/>
</dbReference>
<dbReference type="SUPFAM" id="SSF53067">
    <property type="entry name" value="Actin-like ATPase domain"/>
    <property type="match status" value="2"/>
</dbReference>
<dbReference type="OrthoDB" id="2963168at2759"/>
<evidence type="ECO:0000313" key="2">
    <source>
        <dbReference type="Proteomes" id="UP000029665"/>
    </source>
</evidence>
<comment type="caution">
    <text evidence="1">The sequence shown here is derived from an EMBL/GenBank/DDBJ whole genome shotgun (WGS) entry which is preliminary data.</text>
</comment>
<organism evidence="1 2">
    <name type="scientific">Pycnoporus cinnabarinus</name>
    <name type="common">Cinnabar-red polypore</name>
    <name type="synonym">Trametes cinnabarina</name>
    <dbReference type="NCBI Taxonomy" id="5643"/>
    <lineage>
        <taxon>Eukaryota</taxon>
        <taxon>Fungi</taxon>
        <taxon>Dikarya</taxon>
        <taxon>Basidiomycota</taxon>
        <taxon>Agaricomycotina</taxon>
        <taxon>Agaricomycetes</taxon>
        <taxon>Polyporales</taxon>
        <taxon>Polyporaceae</taxon>
        <taxon>Trametes</taxon>
    </lineage>
</organism>
<dbReference type="Gene3D" id="3.30.420.40">
    <property type="match status" value="1"/>
</dbReference>
<name>A0A060SID6_PYCCI</name>
<dbReference type="PANTHER" id="PTHR14187:SF5">
    <property type="entry name" value="HEAT SHOCK 70 KDA PROTEIN 12A"/>
    <property type="match status" value="1"/>
</dbReference>
<proteinExistence type="predicted"/>
<accession>A0A060SID6</accession>
<evidence type="ECO:0000313" key="1">
    <source>
        <dbReference type="EMBL" id="CDO71989.1"/>
    </source>
</evidence>
<dbReference type="EMBL" id="CCBP010000109">
    <property type="protein sequence ID" value="CDO71989.1"/>
    <property type="molecule type" value="Genomic_DNA"/>
</dbReference>
<dbReference type="HOGENOM" id="CLU_009958_4_2_1"/>
<keyword evidence="2" id="KW-1185">Reference proteome</keyword>
<dbReference type="PANTHER" id="PTHR14187">
    <property type="entry name" value="ALPHA KINASE/ELONGATION FACTOR 2 KINASE"/>
    <property type="match status" value="1"/>
</dbReference>
<gene>
    <name evidence="1" type="ORF">BN946_scf184943.g24</name>
</gene>
<dbReference type="InterPro" id="IPR043129">
    <property type="entry name" value="ATPase_NBD"/>
</dbReference>
<reference evidence="1" key="1">
    <citation type="submission" date="2014-01" db="EMBL/GenBank/DDBJ databases">
        <title>The genome of the white-rot fungus Pycnoporus cinnabarinus: a basidiomycete model with a versatile arsenal for lignocellulosic biomass breakdown.</title>
        <authorList>
            <person name="Levasseur A."/>
            <person name="Lomascolo A."/>
            <person name="Ruiz-Duenas F.J."/>
            <person name="Uzan E."/>
            <person name="Piumi F."/>
            <person name="Kues U."/>
            <person name="Ram A.F.J."/>
            <person name="Murat C."/>
            <person name="Haon M."/>
            <person name="Benoit I."/>
            <person name="Arfi Y."/>
            <person name="Chevret D."/>
            <person name="Drula E."/>
            <person name="Kwon M.J."/>
            <person name="Gouret P."/>
            <person name="Lesage-Meessen L."/>
            <person name="Lombard V."/>
            <person name="Mariette J."/>
            <person name="Noirot C."/>
            <person name="Park J."/>
            <person name="Patyshakuliyeva A."/>
            <person name="Wieneger R.A.B."/>
            <person name="Wosten H.A.B."/>
            <person name="Martin F."/>
            <person name="Coutinho P.M."/>
            <person name="de Vries R."/>
            <person name="Martinez A.T."/>
            <person name="Klopp C."/>
            <person name="Pontarotti P."/>
            <person name="Henrissat B."/>
            <person name="Record E."/>
        </authorList>
    </citation>
    <scope>NUCLEOTIDE SEQUENCE [LARGE SCALE GENOMIC DNA]</scope>
    <source>
        <strain evidence="1">BRFM137</strain>
    </source>
</reference>
<dbReference type="STRING" id="5643.A0A060SID6"/>
<protein>
    <submittedName>
        <fullName evidence="1">Uncharacterized protein</fullName>
    </submittedName>
</protein>
<dbReference type="AlphaFoldDB" id="A0A060SID6"/>
<dbReference type="CDD" id="cd10170">
    <property type="entry name" value="ASKHA_NBD_HSP70"/>
    <property type="match status" value="1"/>
</dbReference>
<sequence length="616" mass="68369">MAPLEPFRGSLRKLVVAMDVGTTYSGVAYAFLDPGEVPQIQGVTRFPGQENIAGNTKIPSILYYRRDGTVHSVGAEAAQPGIELEAEDEDLVFVEWFKLHLRPETLDAGAINRGDLPSLPDGKRALDVLADFMRYLFDCTHNYVCETHANGESMWSSVAGRIEFVLSHPNGWEGPQQGKMRQAAIMAQLVPDTPEGHGRVHFVTEGEASLHFCIRSGLTTDMHLDGENVMIVDAGGGTIDISTYTFVTTNPLSVEEIASPDCILQGATRLKIRAAQFLKERLKDSPYGNDEDIKTMVDYFDKSTKTVFKDANEPSYIKFGSMKCNDPKHNIRRGQLTIAGTIMESLFKPSLDAIVIAIASQQQTALRPISTVFLVGGFAASPWLYTNLQRALLPLGFRVCRPDTHMSKAVAEGGVSFYLEHFVSARVFKLTYGISINTEYDPTDPEHILRSFSKEVQPSGRTTIPSGFSSLILKGTRVRGSEEISRSYYKESREPKALNSMLIEIMCYRGTSSDPRWTDIDPECFTTLCTVFADTSKVKKQPRTGHNGSVFYVQDFDVVLMCGLTELQAQIRWTVKVCRSTVQIVPSAAHFTMYFKGKEKRGPAKIIYDDNPELSA</sequence>